<dbReference type="InterPro" id="IPR029058">
    <property type="entry name" value="AB_hydrolase_fold"/>
</dbReference>
<evidence type="ECO:0000259" key="2">
    <source>
        <dbReference type="Pfam" id="PF20434"/>
    </source>
</evidence>
<dbReference type="Gene3D" id="3.40.50.1820">
    <property type="entry name" value="alpha/beta hydrolase"/>
    <property type="match status" value="1"/>
</dbReference>
<dbReference type="Pfam" id="PF20434">
    <property type="entry name" value="BD-FAE"/>
    <property type="match status" value="1"/>
</dbReference>
<feature type="domain" description="BD-FAE-like" evidence="2">
    <location>
        <begin position="57"/>
        <end position="248"/>
    </location>
</feature>
<dbReference type="eggNOG" id="COG0657">
    <property type="taxonomic scope" value="Bacteria"/>
</dbReference>
<dbReference type="ESTHER" id="9lact-c8nhk0">
    <property type="family name" value="BD-FAE"/>
</dbReference>
<evidence type="ECO:0000256" key="1">
    <source>
        <dbReference type="ARBA" id="ARBA00022801"/>
    </source>
</evidence>
<sequence length="308" mass="34599">MSSLKRKGGLAMSLTSHIVRTLFTIGDLKRDLGWVPPTNVETVENLSYGSCDKWHLLDLYRPKDKEGKLPVLLNIHGGAWVYGDKKVYAPYCMYLAAQGFAVVNASYRLAPKHTFPAPLEDVGSIMEWVVTNAKEYRLDPSNLFLVGDSAGAHLATAYTAIQLNQEYAKAFPGITVSKKLVPKALVLNCGVFDMEGEVEHRGVLLTPFLTDILGEKPTGSSIKKMSPVRYITPDFPPVYLATSNGDFLRKHSHRLKEVLEQKQIDFVFKEYGNNKKTQGHVFHLNLKNKVGQTCNQEQIKFVRKIMER</sequence>
<dbReference type="EMBL" id="ACKZ01000020">
    <property type="protein sequence ID" value="EEW37177.1"/>
    <property type="molecule type" value="Genomic_DNA"/>
</dbReference>
<evidence type="ECO:0000313" key="3">
    <source>
        <dbReference type="EMBL" id="EEW37177.1"/>
    </source>
</evidence>
<dbReference type="PANTHER" id="PTHR48081">
    <property type="entry name" value="AB HYDROLASE SUPERFAMILY PROTEIN C4A8.06C"/>
    <property type="match status" value="1"/>
</dbReference>
<dbReference type="InterPro" id="IPR050300">
    <property type="entry name" value="GDXG_lipolytic_enzyme"/>
</dbReference>
<dbReference type="STRING" id="638301.HMPREF0444_1395"/>
<dbReference type="SUPFAM" id="SSF53474">
    <property type="entry name" value="alpha/beta-Hydrolases"/>
    <property type="match status" value="1"/>
</dbReference>
<keyword evidence="1 3" id="KW-0378">Hydrolase</keyword>
<reference evidence="3 4" key="1">
    <citation type="submission" date="2009-08" db="EMBL/GenBank/DDBJ databases">
        <authorList>
            <person name="Muzny D."/>
            <person name="Qin X."/>
            <person name="Deng J."/>
            <person name="Jiang H."/>
            <person name="Liu Y."/>
            <person name="Qu J."/>
            <person name="Song X.-Z."/>
            <person name="Zhang L."/>
            <person name="Thornton R."/>
            <person name="Coyle M."/>
            <person name="Francisco L."/>
            <person name="Jackson L."/>
            <person name="Javaid M."/>
            <person name="Korchina V."/>
            <person name="Kovar C."/>
            <person name="Mata R."/>
            <person name="Mathew T."/>
            <person name="Ngo R."/>
            <person name="Nguyen L."/>
            <person name="Nguyen N."/>
            <person name="Okwuonu G."/>
            <person name="Ongeri F."/>
            <person name="Pham C."/>
            <person name="Simmons D."/>
            <person name="Wilczek-Boney K."/>
            <person name="Hale W."/>
            <person name="Jakkamsetti A."/>
            <person name="Pham P."/>
            <person name="Ruth R."/>
            <person name="San Lucas F."/>
            <person name="Warren J."/>
            <person name="Zhang J."/>
            <person name="Zhao Z."/>
            <person name="Zhou C."/>
            <person name="Zhu D."/>
            <person name="Lee S."/>
            <person name="Bess C."/>
            <person name="Blankenburg K."/>
            <person name="Forbes L."/>
            <person name="Fu Q."/>
            <person name="Gubbala S."/>
            <person name="Hirani K."/>
            <person name="Jayaseelan J.C."/>
            <person name="Lara F."/>
            <person name="Munidasa M."/>
            <person name="Palculict T."/>
            <person name="Patil S."/>
            <person name="Pu L.-L."/>
            <person name="Saada N."/>
            <person name="Tang L."/>
            <person name="Weissenberger G."/>
            <person name="Zhu Y."/>
            <person name="Hemphill L."/>
            <person name="Shang Y."/>
            <person name="Youmans B."/>
            <person name="Ayvaz T."/>
            <person name="Ross M."/>
            <person name="Santibanez J."/>
            <person name="Aqrawi P."/>
            <person name="Gross S."/>
            <person name="Joshi V."/>
            <person name="Fowler G."/>
            <person name="Nazareth L."/>
            <person name="Reid J."/>
            <person name="Worley K."/>
            <person name="Petrosino J."/>
            <person name="Highlander S."/>
            <person name="Gibbs R."/>
        </authorList>
    </citation>
    <scope>NUCLEOTIDE SEQUENCE [LARGE SCALE GENOMIC DNA]</scope>
    <source>
        <strain evidence="3 4">ATCC 49175</strain>
    </source>
</reference>
<comment type="caution">
    <text evidence="3">The sequence shown here is derived from an EMBL/GenBank/DDBJ whole genome shotgun (WGS) entry which is preliminary data.</text>
</comment>
<protein>
    <submittedName>
        <fullName evidence="3">Hydrolase, alpha/beta domain protein</fullName>
    </submittedName>
</protein>
<evidence type="ECO:0000313" key="4">
    <source>
        <dbReference type="Proteomes" id="UP000005926"/>
    </source>
</evidence>
<dbReference type="InterPro" id="IPR049492">
    <property type="entry name" value="BD-FAE-like_dom"/>
</dbReference>
<dbReference type="Proteomes" id="UP000005926">
    <property type="component" value="Unassembled WGS sequence"/>
</dbReference>
<dbReference type="HOGENOM" id="CLU_012494_0_0_9"/>
<organism evidence="3 4">
    <name type="scientific">Granulicatella adiacens ATCC 49175</name>
    <dbReference type="NCBI Taxonomy" id="638301"/>
    <lineage>
        <taxon>Bacteria</taxon>
        <taxon>Bacillati</taxon>
        <taxon>Bacillota</taxon>
        <taxon>Bacilli</taxon>
        <taxon>Lactobacillales</taxon>
        <taxon>Carnobacteriaceae</taxon>
        <taxon>Granulicatella</taxon>
    </lineage>
</organism>
<dbReference type="GO" id="GO:0016787">
    <property type="term" value="F:hydrolase activity"/>
    <property type="evidence" value="ECO:0007669"/>
    <property type="project" value="UniProtKB-KW"/>
</dbReference>
<gene>
    <name evidence="3" type="primary">lipA</name>
    <name evidence="3" type="ORF">HMPREF0444_1395</name>
</gene>
<name>C8NHK0_9LACT</name>
<dbReference type="AlphaFoldDB" id="C8NHK0"/>
<proteinExistence type="predicted"/>
<keyword evidence="4" id="KW-1185">Reference proteome</keyword>
<accession>C8NHK0</accession>